<dbReference type="Gene3D" id="1.20.1250.20">
    <property type="entry name" value="MFS general substrate transporter like domains"/>
    <property type="match status" value="1"/>
</dbReference>
<keyword evidence="9" id="KW-1185">Reference proteome</keyword>
<evidence type="ECO:0000313" key="9">
    <source>
        <dbReference type="Proteomes" id="UP000240542"/>
    </source>
</evidence>
<organism evidence="8 9">
    <name type="scientific">Murinocardiopsis flavida</name>
    <dbReference type="NCBI Taxonomy" id="645275"/>
    <lineage>
        <taxon>Bacteria</taxon>
        <taxon>Bacillati</taxon>
        <taxon>Actinomycetota</taxon>
        <taxon>Actinomycetes</taxon>
        <taxon>Streptosporangiales</taxon>
        <taxon>Nocardiopsidaceae</taxon>
        <taxon>Murinocardiopsis</taxon>
    </lineage>
</organism>
<dbReference type="InterPro" id="IPR036259">
    <property type="entry name" value="MFS_trans_sf"/>
</dbReference>
<feature type="transmembrane region" description="Helical" evidence="6">
    <location>
        <begin position="52"/>
        <end position="74"/>
    </location>
</feature>
<feature type="domain" description="Major facilitator superfamily (MFS) profile" evidence="7">
    <location>
        <begin position="1"/>
        <end position="162"/>
    </location>
</feature>
<protein>
    <submittedName>
        <fullName evidence="8">MFS transporter</fullName>
    </submittedName>
</protein>
<evidence type="ECO:0000256" key="6">
    <source>
        <dbReference type="SAM" id="Phobius"/>
    </source>
</evidence>
<evidence type="ECO:0000313" key="8">
    <source>
        <dbReference type="EMBL" id="PSK98118.1"/>
    </source>
</evidence>
<accession>A0A2P8DLP8</accession>
<dbReference type="PANTHER" id="PTHR23542:SF1">
    <property type="entry name" value="MAJOR FACILITATOR SUPERFAMILY (MFS) PROFILE DOMAIN-CONTAINING PROTEIN"/>
    <property type="match status" value="1"/>
</dbReference>
<evidence type="ECO:0000256" key="2">
    <source>
        <dbReference type="ARBA" id="ARBA00022692"/>
    </source>
</evidence>
<sequence length="162" mass="15594">MLAALSAGSALGGLAYGALTWRSGARVRLALLGSGFGVSLAAAGFAPGIGALAAVSALAGVFVAPALTTAYLMVDDAAPVHARTRANAWVNTAFNAGVSGGAAAGGLMVSGLPLELCFALAGAPVLAAAVVAGLRVRVDAGGTRLDPSRSPAPPRRPGHGPG</sequence>
<proteinExistence type="predicted"/>
<evidence type="ECO:0000259" key="7">
    <source>
        <dbReference type="PROSITE" id="PS50850"/>
    </source>
</evidence>
<dbReference type="GO" id="GO:0022857">
    <property type="term" value="F:transmembrane transporter activity"/>
    <property type="evidence" value="ECO:0007669"/>
    <property type="project" value="InterPro"/>
</dbReference>
<dbReference type="EMBL" id="PYGA01000006">
    <property type="protein sequence ID" value="PSK98118.1"/>
    <property type="molecule type" value="Genomic_DNA"/>
</dbReference>
<keyword evidence="4 6" id="KW-0472">Membrane</keyword>
<feature type="region of interest" description="Disordered" evidence="5">
    <location>
        <begin position="142"/>
        <end position="162"/>
    </location>
</feature>
<evidence type="ECO:0000256" key="3">
    <source>
        <dbReference type="ARBA" id="ARBA00022989"/>
    </source>
</evidence>
<evidence type="ECO:0000256" key="5">
    <source>
        <dbReference type="SAM" id="MobiDB-lite"/>
    </source>
</evidence>
<keyword evidence="3 6" id="KW-1133">Transmembrane helix</keyword>
<dbReference type="PANTHER" id="PTHR23542">
    <property type="match status" value="1"/>
</dbReference>
<evidence type="ECO:0000256" key="4">
    <source>
        <dbReference type="ARBA" id="ARBA00023136"/>
    </source>
</evidence>
<comment type="caution">
    <text evidence="8">The sequence shown here is derived from an EMBL/GenBank/DDBJ whole genome shotgun (WGS) entry which is preliminary data.</text>
</comment>
<dbReference type="Proteomes" id="UP000240542">
    <property type="component" value="Unassembled WGS sequence"/>
</dbReference>
<dbReference type="SUPFAM" id="SSF103473">
    <property type="entry name" value="MFS general substrate transporter"/>
    <property type="match status" value="1"/>
</dbReference>
<dbReference type="Pfam" id="PF07690">
    <property type="entry name" value="MFS_1"/>
    <property type="match status" value="1"/>
</dbReference>
<keyword evidence="2 6" id="KW-0812">Transmembrane</keyword>
<reference evidence="8 9" key="1">
    <citation type="submission" date="2018-03" db="EMBL/GenBank/DDBJ databases">
        <title>Genomic Encyclopedia of Archaeal and Bacterial Type Strains, Phase II (KMG-II): from individual species to whole genera.</title>
        <authorList>
            <person name="Goeker M."/>
        </authorList>
    </citation>
    <scope>NUCLEOTIDE SEQUENCE [LARGE SCALE GENOMIC DNA]</scope>
    <source>
        <strain evidence="8 9">DSM 45312</strain>
    </source>
</reference>
<dbReference type="InterPro" id="IPR011701">
    <property type="entry name" value="MFS"/>
</dbReference>
<evidence type="ECO:0000256" key="1">
    <source>
        <dbReference type="ARBA" id="ARBA00004651"/>
    </source>
</evidence>
<comment type="subcellular location">
    <subcellularLocation>
        <location evidence="1">Cell membrane</location>
        <topology evidence="1">Multi-pass membrane protein</topology>
    </subcellularLocation>
</comment>
<dbReference type="InterPro" id="IPR020846">
    <property type="entry name" value="MFS_dom"/>
</dbReference>
<name>A0A2P8DLP8_9ACTN</name>
<dbReference type="AlphaFoldDB" id="A0A2P8DLP8"/>
<feature type="transmembrane region" description="Helical" evidence="6">
    <location>
        <begin position="112"/>
        <end position="134"/>
    </location>
</feature>
<feature type="transmembrane region" description="Helical" evidence="6">
    <location>
        <begin position="27"/>
        <end position="45"/>
    </location>
</feature>
<dbReference type="PROSITE" id="PS50850">
    <property type="entry name" value="MFS"/>
    <property type="match status" value="1"/>
</dbReference>
<gene>
    <name evidence="8" type="ORF">CLV63_106166</name>
</gene>
<dbReference type="GO" id="GO:0005886">
    <property type="term" value="C:plasma membrane"/>
    <property type="evidence" value="ECO:0007669"/>
    <property type="project" value="UniProtKB-SubCell"/>
</dbReference>